<dbReference type="EMBL" id="JABVEC010000036">
    <property type="protein sequence ID" value="MBC6470121.1"/>
    <property type="molecule type" value="Genomic_DNA"/>
</dbReference>
<evidence type="ECO:0000256" key="2">
    <source>
        <dbReference type="ARBA" id="ARBA00022600"/>
    </source>
</evidence>
<keyword evidence="5 9" id="KW-0547">Nucleotide-binding</keyword>
<dbReference type="CDD" id="cd02508">
    <property type="entry name" value="ADP_Glucose_PP"/>
    <property type="match status" value="1"/>
</dbReference>
<keyword evidence="6 9" id="KW-0067">ATP-binding</keyword>
<evidence type="ECO:0000256" key="6">
    <source>
        <dbReference type="ARBA" id="ARBA00022840"/>
    </source>
</evidence>
<evidence type="ECO:0000256" key="3">
    <source>
        <dbReference type="ARBA" id="ARBA00022679"/>
    </source>
</evidence>
<dbReference type="GO" id="GO:0008878">
    <property type="term" value="F:glucose-1-phosphate adenylyltransferase activity"/>
    <property type="evidence" value="ECO:0007669"/>
    <property type="project" value="UniProtKB-EC"/>
</dbReference>
<feature type="binding site" evidence="9">
    <location>
        <begin position="179"/>
        <end position="180"/>
    </location>
    <ligand>
        <name>alpha-D-glucose 1-phosphate</name>
        <dbReference type="ChEBI" id="CHEBI:58601"/>
    </ligand>
</feature>
<dbReference type="Proteomes" id="UP000805614">
    <property type="component" value="Unassembled WGS sequence"/>
</dbReference>
<dbReference type="Gene3D" id="2.160.10.10">
    <property type="entry name" value="Hexapeptide repeat proteins"/>
    <property type="match status" value="1"/>
</dbReference>
<keyword evidence="7 9" id="KW-0320">Glycogen biosynthesis</keyword>
<dbReference type="Pfam" id="PF24894">
    <property type="entry name" value="Hexapep_GlmU"/>
    <property type="match status" value="1"/>
</dbReference>
<dbReference type="InterPro" id="IPR056818">
    <property type="entry name" value="GlmU/GlgC-like_hexapep"/>
</dbReference>
<evidence type="ECO:0000313" key="13">
    <source>
        <dbReference type="Proteomes" id="UP000805614"/>
    </source>
</evidence>
<dbReference type="NCBIfam" id="TIGR02091">
    <property type="entry name" value="glgC"/>
    <property type="match status" value="1"/>
</dbReference>
<dbReference type="InterPro" id="IPR005836">
    <property type="entry name" value="ADP_Glu_pyroP_CS"/>
</dbReference>
<dbReference type="PROSITE" id="PS00809">
    <property type="entry name" value="ADP_GLC_PYROPHOSPH_2"/>
    <property type="match status" value="1"/>
</dbReference>
<proteinExistence type="inferred from homology"/>
<name>A0ABR7LZB5_9ACTN</name>
<keyword evidence="13" id="KW-1185">Reference proteome</keyword>
<evidence type="ECO:0000256" key="8">
    <source>
        <dbReference type="ARBA" id="ARBA00023277"/>
    </source>
</evidence>
<keyword evidence="4 9" id="KW-0548">Nucleotidyltransferase</keyword>
<evidence type="ECO:0000256" key="5">
    <source>
        <dbReference type="ARBA" id="ARBA00022741"/>
    </source>
</evidence>
<dbReference type="InterPro" id="IPR011831">
    <property type="entry name" value="ADP-Glc_PPase"/>
</dbReference>
<dbReference type="NCBIfam" id="NF002023">
    <property type="entry name" value="PRK00844.1"/>
    <property type="match status" value="1"/>
</dbReference>
<keyword evidence="8 9" id="KW-0119">Carbohydrate metabolism</keyword>
<feature type="site" description="Could play a key role in the communication between the regulatory and the substrate sites" evidence="9">
    <location>
        <position position="60"/>
    </location>
</feature>
<comment type="subunit">
    <text evidence="9">Homotetramer.</text>
</comment>
<dbReference type="PROSITE" id="PS00808">
    <property type="entry name" value="ADP_GLC_PYROPHOSPH_1"/>
    <property type="match status" value="1"/>
</dbReference>
<dbReference type="InterPro" id="IPR023049">
    <property type="entry name" value="GlgC_bac"/>
</dbReference>
<gene>
    <name evidence="9 12" type="primary">glgC</name>
    <name evidence="12" type="ORF">HKK74_32230</name>
</gene>
<keyword evidence="3 9" id="KW-0808">Transferase</keyword>
<accession>A0ABR7LZB5</accession>
<evidence type="ECO:0000259" key="11">
    <source>
        <dbReference type="Pfam" id="PF24894"/>
    </source>
</evidence>
<dbReference type="InterPro" id="IPR005835">
    <property type="entry name" value="NTP_transferase_dom"/>
</dbReference>
<dbReference type="CDD" id="cd04651">
    <property type="entry name" value="LbH_G1P_AT_C"/>
    <property type="match status" value="1"/>
</dbReference>
<reference evidence="12 13" key="1">
    <citation type="submission" date="2020-06" db="EMBL/GenBank/DDBJ databases">
        <title>Actinomadura xiongansis sp. nov., isolated from soil of Baiyangdian.</title>
        <authorList>
            <person name="Zhang X."/>
        </authorList>
    </citation>
    <scope>NUCLEOTIDE SEQUENCE [LARGE SCALE GENOMIC DNA]</scope>
    <source>
        <strain evidence="12 13">HBUM206468</strain>
    </source>
</reference>
<dbReference type="Pfam" id="PF00483">
    <property type="entry name" value="NTP_transferase"/>
    <property type="match status" value="1"/>
</dbReference>
<evidence type="ECO:0000256" key="9">
    <source>
        <dbReference type="HAMAP-Rule" id="MF_00624"/>
    </source>
</evidence>
<dbReference type="SUPFAM" id="SSF51161">
    <property type="entry name" value="Trimeric LpxA-like enzymes"/>
    <property type="match status" value="1"/>
</dbReference>
<dbReference type="HAMAP" id="MF_00624">
    <property type="entry name" value="GlgC"/>
    <property type="match status" value="1"/>
</dbReference>
<comment type="pathway">
    <text evidence="9">Glycan biosynthesis; glycogen biosynthesis.</text>
</comment>
<feature type="site" description="Could play a key role in the communication between the regulatory and the substrate sites" evidence="9">
    <location>
        <position position="97"/>
    </location>
</feature>
<sequence>MARPHVLSMVLAGGEGKRLLPLTADRAKPAVPFGGMYRLIDFVLSNLANAGYLKIVVLTQYKSHSLDRHVSWTWRMSTLLGNYVTPVPAQQRLGPRWFAGSADAILQNLNLIEDERPDHVVVFGADHIYRMDPRQMVDQHLDSGAGVTIAAIRQPLALADQFGVIETGPDGVSVSAFREKPKDATGLPNAPDQVYASMGNYVFDTRVLIDIVKQDSLDPSSKHDVGGDLIPKLVSAGHAQVYDFADNQVPGSTDRDRGYWRDVGTLDAFYEAHMDLISVHPIFNLYNREWPIYTGHAPLPPAKFVFNEEGRRGYATDSMVSPGAILSGGTAERSILSPAVHLDAGATVCDSVLMDGVRVGRGAVVRQAIIDKNVIIPDGAEIGVDLARDQERFTITPSGVRVIEKNQIIPP</sequence>
<feature type="domain" description="Nucleotidyl transferase" evidence="10">
    <location>
        <begin position="8"/>
        <end position="276"/>
    </location>
</feature>
<comment type="caution">
    <text evidence="9">Lacks conserved residue(s) required for the propagation of feature annotation.</text>
</comment>
<evidence type="ECO:0000259" key="10">
    <source>
        <dbReference type="Pfam" id="PF00483"/>
    </source>
</evidence>
<dbReference type="InterPro" id="IPR029044">
    <property type="entry name" value="Nucleotide-diphossugar_trans"/>
</dbReference>
<evidence type="ECO:0000256" key="4">
    <source>
        <dbReference type="ARBA" id="ARBA00022695"/>
    </source>
</evidence>
<keyword evidence="2 9" id="KW-0321">Glycogen metabolism</keyword>
<comment type="caution">
    <text evidence="12">The sequence shown here is derived from an EMBL/GenBank/DDBJ whole genome shotgun (WGS) entry which is preliminary data.</text>
</comment>
<dbReference type="SUPFAM" id="SSF53448">
    <property type="entry name" value="Nucleotide-diphospho-sugar transferases"/>
    <property type="match status" value="1"/>
</dbReference>
<dbReference type="RefSeq" id="WP_187247166.1">
    <property type="nucleotide sequence ID" value="NZ_BAAAOK010000040.1"/>
</dbReference>
<evidence type="ECO:0000313" key="12">
    <source>
        <dbReference type="EMBL" id="MBC6470121.1"/>
    </source>
</evidence>
<dbReference type="EC" id="2.7.7.27" evidence="9"/>
<evidence type="ECO:0000256" key="7">
    <source>
        <dbReference type="ARBA" id="ARBA00023056"/>
    </source>
</evidence>
<dbReference type="PROSITE" id="PS00810">
    <property type="entry name" value="ADP_GLC_PYROPHOSPH_3"/>
    <property type="match status" value="1"/>
</dbReference>
<dbReference type="PANTHER" id="PTHR43523">
    <property type="entry name" value="GLUCOSE-1-PHOSPHATE ADENYLYLTRANSFERASE-RELATED"/>
    <property type="match status" value="1"/>
</dbReference>
<comment type="similarity">
    <text evidence="1 9">Belongs to the bacterial/plant glucose-1-phosphate adenylyltransferase family.</text>
</comment>
<dbReference type="InterPro" id="IPR011004">
    <property type="entry name" value="Trimer_LpxA-like_sf"/>
</dbReference>
<feature type="binding site" evidence="9">
    <location>
        <position position="197"/>
    </location>
    <ligand>
        <name>alpha-D-glucose 1-phosphate</name>
        <dbReference type="ChEBI" id="CHEBI:58601"/>
    </ligand>
</feature>
<feature type="binding site" evidence="9">
    <location>
        <position position="163"/>
    </location>
    <ligand>
        <name>alpha-D-glucose 1-phosphate</name>
        <dbReference type="ChEBI" id="CHEBI:58601"/>
    </ligand>
</feature>
<comment type="catalytic activity">
    <reaction evidence="9">
        <text>alpha-D-glucose 1-phosphate + ATP + H(+) = ADP-alpha-D-glucose + diphosphate</text>
        <dbReference type="Rhea" id="RHEA:12120"/>
        <dbReference type="ChEBI" id="CHEBI:15378"/>
        <dbReference type="ChEBI" id="CHEBI:30616"/>
        <dbReference type="ChEBI" id="CHEBI:33019"/>
        <dbReference type="ChEBI" id="CHEBI:57498"/>
        <dbReference type="ChEBI" id="CHEBI:58601"/>
        <dbReference type="EC" id="2.7.7.27"/>
    </reaction>
</comment>
<evidence type="ECO:0000256" key="1">
    <source>
        <dbReference type="ARBA" id="ARBA00010443"/>
    </source>
</evidence>
<comment type="function">
    <text evidence="9">Involved in the biosynthesis of ADP-glucose, a building block required for the elongation reactions to produce glycogen. Catalyzes the reaction between ATP and alpha-D-glucose 1-phosphate (G1P) to produce pyrophosphate and ADP-Glc.</text>
</comment>
<dbReference type="NCBIfam" id="NF001947">
    <property type="entry name" value="PRK00725.1"/>
    <property type="match status" value="1"/>
</dbReference>
<dbReference type="Gene3D" id="3.90.550.10">
    <property type="entry name" value="Spore Coat Polysaccharide Biosynthesis Protein SpsA, Chain A"/>
    <property type="match status" value="1"/>
</dbReference>
<feature type="domain" description="Glucose-1-phosphate adenylyltransferase/Bifunctional protein GlmU-like C-terminal hexapeptide" evidence="11">
    <location>
        <begin position="300"/>
        <end position="403"/>
    </location>
</feature>
<organism evidence="12 13">
    <name type="scientific">Actinomadura alba</name>
    <dbReference type="NCBI Taxonomy" id="406431"/>
    <lineage>
        <taxon>Bacteria</taxon>
        <taxon>Bacillati</taxon>
        <taxon>Actinomycetota</taxon>
        <taxon>Actinomycetes</taxon>
        <taxon>Streptosporangiales</taxon>
        <taxon>Thermomonosporaceae</taxon>
        <taxon>Actinomadura</taxon>
    </lineage>
</organism>
<dbReference type="PANTHER" id="PTHR43523:SF2">
    <property type="entry name" value="GLUCOSE-1-PHOSPHATE ADENYLYLTRANSFERASE"/>
    <property type="match status" value="1"/>
</dbReference>
<protein>
    <recommendedName>
        <fullName evidence="9">Glucose-1-phosphate adenylyltransferase</fullName>
        <ecNumber evidence="9">2.7.7.27</ecNumber>
    </recommendedName>
    <alternativeName>
        <fullName evidence="9">ADP-glucose pyrophosphorylase</fullName>
        <shortName evidence="9">ADPGlc PPase</shortName>
    </alternativeName>
    <alternativeName>
        <fullName evidence="9">ADP-glucose synthase</fullName>
    </alternativeName>
</protein>